<reference evidence="1" key="1">
    <citation type="submission" date="2022-07" db="EMBL/GenBank/DDBJ databases">
        <title>Phylogenomic reconstructions and comparative analyses of Kickxellomycotina fungi.</title>
        <authorList>
            <person name="Reynolds N.K."/>
            <person name="Stajich J.E."/>
            <person name="Barry K."/>
            <person name="Grigoriev I.V."/>
            <person name="Crous P."/>
            <person name="Smith M.E."/>
        </authorList>
    </citation>
    <scope>NUCLEOTIDE SEQUENCE</scope>
    <source>
        <strain evidence="1">Benny 63K</strain>
    </source>
</reference>
<sequence>MFLYNLTLQPASSVSTAIIGNFSGTKTQELVLARHQHLELWNIDTTTGKLSLKHRQPAFSHIRSLSSFRLTGSSKDHIVLGSDAGSAALIEYNEQTGFVQAQYHEFGRTGVRRMVPGQYVAADPRGRAFMVAATERAKIVYVVTRDSEAKVALGSPLEANRAEAVCFDVVGVDVGYENPVFAALECVGMGPKQVVYYELDLGLNHVVRSWSSDVHESASRLVALPGGGDGPSGVLVCGEGFVEYRGPAVESSLRVELPRRVGDEGRGALVVASAVHRMKGAFFILLQSESGDLFKATVDYEADTATATRLGIAYFDTIAPALCLCILRAGFLFAGSADDGGSSLRLFQFENLGVDAEASEFEPQPLRSLALVDEAESLCPMVRSQVLNLTDEDAPQIYALCGRGAQSALRIVRHGLEAAELAVSELPGTPQAVWAIARSGSADGDQLIVVSFRDATLVLGVADEVTEVTDSGLLTTEPTLALHQCAAGGTVQATPRALRRTYADARAAEWLPPRGLRITAAALNSRQAIVTYGGERAAVFLLDAQDELRETAEPLAAGSEIVCVALPQVAHGRRQAPFAAVGCADQTVRVFALKEGGPEPVAVQAVADHPESMVLVYTPLGLILFVGLRNGLLVRAAVDEITGELSDPRTRFLGARPVRLRECSLGAGGAGVIALSSQPWLCHAYQGRLRTVPLSYDALDDACAFQSPQGPGLVAISAGSLRILAVDRLDAEFNHAAIPLQHTPRDFVLNPQSRHFAVIETDNMGSGSWASVLRVLNPFDGETTCLVELGADEAAVSMALVSFATTDGLFLAVGCATGMTLRPRSSRSACLRLFRWSDDGTQLVLEHLTPLDDIPQALLPFNGQLLVALGRTLRLYDMGKRQMLKKAQTLVAPCLITALHAHPTQKQRVFVCDAQESVQLAVFSTSARQFHVVVDDSLPRYTTSVHVLDDGATVVGGDKFGNLFVLRCPETVSSALDADPEGGQLIYEKPRMGASANRWVSVAEFHVGDIVTSVTTCALSPGGRQVILYSTLLGSLAAAIPFVSKSDIGFFQSLELLMRKHYPVVSGRDHLKYRSSFQPVRSTIDGDLCELYHTLSDEVRESISDALDRTQQDIFKKLEDMRTMFTF</sequence>
<gene>
    <name evidence="1" type="primary">RSE1_1</name>
    <name evidence="1" type="ORF">LPJ66_001816</name>
</gene>
<dbReference type="EMBL" id="JANBPG010000117">
    <property type="protein sequence ID" value="KAJ1899897.1"/>
    <property type="molecule type" value="Genomic_DNA"/>
</dbReference>
<protein>
    <submittedName>
        <fullName evidence="1">Pre-mRNA-splicing factor rse1</fullName>
    </submittedName>
</protein>
<proteinExistence type="predicted"/>
<evidence type="ECO:0000313" key="1">
    <source>
        <dbReference type="EMBL" id="KAJ1899897.1"/>
    </source>
</evidence>
<name>A0ACC1IS71_9FUNG</name>
<dbReference type="Proteomes" id="UP001150581">
    <property type="component" value="Unassembled WGS sequence"/>
</dbReference>
<keyword evidence="2" id="KW-1185">Reference proteome</keyword>
<comment type="caution">
    <text evidence="1">The sequence shown here is derived from an EMBL/GenBank/DDBJ whole genome shotgun (WGS) entry which is preliminary data.</text>
</comment>
<organism evidence="1 2">
    <name type="scientific">Kickxella alabastrina</name>
    <dbReference type="NCBI Taxonomy" id="61397"/>
    <lineage>
        <taxon>Eukaryota</taxon>
        <taxon>Fungi</taxon>
        <taxon>Fungi incertae sedis</taxon>
        <taxon>Zoopagomycota</taxon>
        <taxon>Kickxellomycotina</taxon>
        <taxon>Kickxellomycetes</taxon>
        <taxon>Kickxellales</taxon>
        <taxon>Kickxellaceae</taxon>
        <taxon>Kickxella</taxon>
    </lineage>
</organism>
<accession>A0ACC1IS71</accession>
<evidence type="ECO:0000313" key="2">
    <source>
        <dbReference type="Proteomes" id="UP001150581"/>
    </source>
</evidence>